<sequence>MDSIDDIEAGHAEAAEASSGPDRDRKLIRQVARVISGMDKAQWKELGREGQKPHLATARRVLNTIERLKARRAAGAGEAGQDDEDL</sequence>
<name>S9S6K2_9RHOB</name>
<evidence type="ECO:0000256" key="1">
    <source>
        <dbReference type="SAM" id="MobiDB-lite"/>
    </source>
</evidence>
<dbReference type="Proteomes" id="UP000015346">
    <property type="component" value="Unassembled WGS sequence"/>
</dbReference>
<accession>S9S6K2</accession>
<gene>
    <name evidence="2" type="ORF">ruthe_01550</name>
</gene>
<organism evidence="2 3">
    <name type="scientific">Rubellimicrobium thermophilum DSM 16684</name>
    <dbReference type="NCBI Taxonomy" id="1123069"/>
    <lineage>
        <taxon>Bacteria</taxon>
        <taxon>Pseudomonadati</taxon>
        <taxon>Pseudomonadota</taxon>
        <taxon>Alphaproteobacteria</taxon>
        <taxon>Rhodobacterales</taxon>
        <taxon>Roseobacteraceae</taxon>
        <taxon>Rubellimicrobium</taxon>
    </lineage>
</organism>
<keyword evidence="3" id="KW-1185">Reference proteome</keyword>
<reference evidence="2 3" key="1">
    <citation type="journal article" date="2013" name="Stand. Genomic Sci.">
        <title>Genome sequence of the reddish-pigmented Rubellimicrobium thermophilum type strain (DSM 16684(T)), a member of the Roseobacter clade.</title>
        <authorList>
            <person name="Fiebig A."/>
            <person name="Riedel T."/>
            <person name="Gronow S."/>
            <person name="Petersen J."/>
            <person name="Klenk H.P."/>
            <person name="Goker M."/>
        </authorList>
    </citation>
    <scope>NUCLEOTIDE SEQUENCE [LARGE SCALE GENOMIC DNA]</scope>
    <source>
        <strain evidence="2 3">DSM 16684</strain>
    </source>
</reference>
<dbReference type="EMBL" id="AOLV01000012">
    <property type="protein sequence ID" value="EPX85830.1"/>
    <property type="molecule type" value="Genomic_DNA"/>
</dbReference>
<comment type="caution">
    <text evidence="2">The sequence shown here is derived from an EMBL/GenBank/DDBJ whole genome shotgun (WGS) entry which is preliminary data.</text>
</comment>
<evidence type="ECO:0000313" key="2">
    <source>
        <dbReference type="EMBL" id="EPX85830.1"/>
    </source>
</evidence>
<proteinExistence type="predicted"/>
<dbReference type="HOGENOM" id="CLU_2495964_0_0_5"/>
<dbReference type="RefSeq" id="WP_021097640.1">
    <property type="nucleotide sequence ID" value="NZ_KE557320.1"/>
</dbReference>
<dbReference type="AlphaFoldDB" id="S9S6K2"/>
<feature type="region of interest" description="Disordered" evidence="1">
    <location>
        <begin position="1"/>
        <end position="25"/>
    </location>
</feature>
<evidence type="ECO:0000313" key="3">
    <source>
        <dbReference type="Proteomes" id="UP000015346"/>
    </source>
</evidence>
<protein>
    <submittedName>
        <fullName evidence="2">Uncharacterized protein</fullName>
    </submittedName>
</protein>